<reference evidence="1 2" key="1">
    <citation type="submission" date="2020-01" db="EMBL/GenBank/DDBJ databases">
        <title>Genomes of bacteria type strains.</title>
        <authorList>
            <person name="Chen J."/>
            <person name="Zhu S."/>
            <person name="Chen J."/>
        </authorList>
    </citation>
    <scope>NUCLEOTIDE SEQUENCE [LARGE SCALE GENOMIC DNA]</scope>
    <source>
        <strain evidence="1 2">KCTC 52919</strain>
    </source>
</reference>
<proteinExistence type="predicted"/>
<evidence type="ECO:0000313" key="2">
    <source>
        <dbReference type="Proteomes" id="UP000476332"/>
    </source>
</evidence>
<dbReference type="RefSeq" id="WP_163046175.1">
    <property type="nucleotide sequence ID" value="NZ_JAAAMJ010000037.1"/>
</dbReference>
<dbReference type="AlphaFoldDB" id="A0A6L9MP76"/>
<name>A0A6L9MP76_9HYPH</name>
<dbReference type="Proteomes" id="UP000476332">
    <property type="component" value="Unassembled WGS sequence"/>
</dbReference>
<accession>A0A6L9MP76</accession>
<organism evidence="1 2">
    <name type="scientific">Aurantimonas aggregata</name>
    <dbReference type="NCBI Taxonomy" id="2047720"/>
    <lineage>
        <taxon>Bacteria</taxon>
        <taxon>Pseudomonadati</taxon>
        <taxon>Pseudomonadota</taxon>
        <taxon>Alphaproteobacteria</taxon>
        <taxon>Hyphomicrobiales</taxon>
        <taxon>Aurantimonadaceae</taxon>
        <taxon>Aurantimonas</taxon>
    </lineage>
</organism>
<protein>
    <submittedName>
        <fullName evidence="1">Uncharacterized protein</fullName>
    </submittedName>
</protein>
<comment type="caution">
    <text evidence="1">The sequence shown here is derived from an EMBL/GenBank/DDBJ whole genome shotgun (WGS) entry which is preliminary data.</text>
</comment>
<gene>
    <name evidence="1" type="ORF">GTW51_21950</name>
</gene>
<evidence type="ECO:0000313" key="1">
    <source>
        <dbReference type="EMBL" id="NDV89330.1"/>
    </source>
</evidence>
<dbReference type="EMBL" id="JAAAMJ010000037">
    <property type="protein sequence ID" value="NDV89330.1"/>
    <property type="molecule type" value="Genomic_DNA"/>
</dbReference>
<keyword evidence="2" id="KW-1185">Reference proteome</keyword>
<sequence>MQHLRQILAVLLLLASGLGTPGYAMPSGDMSRQVIESSADQRPLEMPVAVGAMPDDCGSCADEAAMAACISACLAVQAVLGNAGAKDVSVRGAFRRLPTQQIHGSVTRPEPFPPRIRG</sequence>